<dbReference type="RefSeq" id="WP_144972334.1">
    <property type="nucleotide sequence ID" value="NZ_CP036289.1"/>
</dbReference>
<dbReference type="KEGG" id="bvo:Pan97_21940"/>
<dbReference type="InterPro" id="IPR044880">
    <property type="entry name" value="NCX_ion-bd_dom_sf"/>
</dbReference>
<feature type="transmembrane region" description="Helical" evidence="5">
    <location>
        <begin position="170"/>
        <end position="189"/>
    </location>
</feature>
<dbReference type="Gene3D" id="6.10.280.80">
    <property type="entry name" value="NCX, peripheral helical region"/>
    <property type="match status" value="1"/>
</dbReference>
<name>A0A518C7H5_9BACT</name>
<dbReference type="GO" id="GO:0008273">
    <property type="term" value="F:calcium, potassium:sodium antiporter activity"/>
    <property type="evidence" value="ECO:0007669"/>
    <property type="project" value="TreeGrafter"/>
</dbReference>
<feature type="transmembrane region" description="Helical" evidence="5">
    <location>
        <begin position="68"/>
        <end position="92"/>
    </location>
</feature>
<gene>
    <name evidence="7" type="primary">yrbG_2</name>
    <name evidence="7" type="ORF">Pan97_21940</name>
</gene>
<keyword evidence="2 5" id="KW-0812">Transmembrane</keyword>
<dbReference type="AlphaFoldDB" id="A0A518C7H5"/>
<evidence type="ECO:0000256" key="2">
    <source>
        <dbReference type="ARBA" id="ARBA00022692"/>
    </source>
</evidence>
<keyword evidence="8" id="KW-1185">Reference proteome</keyword>
<accession>A0A518C7H5</accession>
<evidence type="ECO:0000256" key="4">
    <source>
        <dbReference type="ARBA" id="ARBA00023136"/>
    </source>
</evidence>
<feature type="transmembrane region" description="Helical" evidence="5">
    <location>
        <begin position="104"/>
        <end position="121"/>
    </location>
</feature>
<reference evidence="8" key="1">
    <citation type="submission" date="2019-02" db="EMBL/GenBank/DDBJ databases">
        <title>Deep-cultivation of Planctomycetes and their phenomic and genomic characterization uncovers novel biology.</title>
        <authorList>
            <person name="Wiegand S."/>
            <person name="Jogler M."/>
            <person name="Boedeker C."/>
            <person name="Pinto D."/>
            <person name="Vollmers J."/>
            <person name="Rivas-Marin E."/>
            <person name="Kohn T."/>
            <person name="Peeters S.H."/>
            <person name="Heuer A."/>
            <person name="Rast P."/>
            <person name="Oberbeckmann S."/>
            <person name="Bunk B."/>
            <person name="Jeske O."/>
            <person name="Meyerdierks A."/>
            <person name="Storesund J.E."/>
            <person name="Kallscheuer N."/>
            <person name="Luecker S."/>
            <person name="Lage O.M."/>
            <person name="Pohl T."/>
            <person name="Merkel B.J."/>
            <person name="Hornburger P."/>
            <person name="Mueller R.-W."/>
            <person name="Bruemmer F."/>
            <person name="Labrenz M."/>
            <person name="Spormann A.M."/>
            <person name="Op den Camp H."/>
            <person name="Overmann J."/>
            <person name="Amann R."/>
            <person name="Jetten M.S.M."/>
            <person name="Mascher T."/>
            <person name="Medema M.H."/>
            <person name="Devos D.P."/>
            <person name="Kaster A.-K."/>
            <person name="Ovreas L."/>
            <person name="Rohde M."/>
            <person name="Galperin M.Y."/>
            <person name="Jogler C."/>
        </authorList>
    </citation>
    <scope>NUCLEOTIDE SEQUENCE [LARGE SCALE GENOMIC DNA]</scope>
    <source>
        <strain evidence="8">Pan97</strain>
    </source>
</reference>
<dbReference type="PANTHER" id="PTHR10846:SF8">
    <property type="entry name" value="INNER MEMBRANE PROTEIN YRBG"/>
    <property type="match status" value="1"/>
</dbReference>
<sequence>MLLAVGLIVVGLVALVVGGELLVRGASTLAAYLGVSPLIIGLTVVAFGTSAPELAVSLKAGLSGQADIAVGNVVGSNVFNILFILGVSALVSPLVVNSQLIRRELPLMVLVSVVTWGLAYSGSVGRIEGLVLVAGLIAYVAWTVIESRRESQAVVQEFAEEFDKPPRSKWGLALQLLWIVLGLVVLALGSRWLVDGAVMIARQMGMSELLIGLTIVAAGTSLPEVVASITASIKGERDIAVGNVVGSNLFNLMCVLGMTAVIVPDGVPVAPSAIWQEFPVMIAASVMCLPIFFTGYRIDRWEGGLFLAWYVLYTVYLVLVATESPLAQTVGSILLLGGVPLTVLILVVSVLFTRRSGPEMPNESGNRA</sequence>
<feature type="domain" description="Sodium/calcium exchanger membrane region" evidence="6">
    <location>
        <begin position="4"/>
        <end position="143"/>
    </location>
</feature>
<dbReference type="OrthoDB" id="9794225at2"/>
<protein>
    <submittedName>
        <fullName evidence="7">Inner membrane protein YrbG</fullName>
    </submittedName>
</protein>
<feature type="transmembrane region" description="Helical" evidence="5">
    <location>
        <begin position="303"/>
        <end position="321"/>
    </location>
</feature>
<keyword evidence="3 5" id="KW-1133">Transmembrane helix</keyword>
<dbReference type="GO" id="GO:0005886">
    <property type="term" value="C:plasma membrane"/>
    <property type="evidence" value="ECO:0007669"/>
    <property type="project" value="TreeGrafter"/>
</dbReference>
<organism evidence="7 8">
    <name type="scientific">Bremerella volcania</name>
    <dbReference type="NCBI Taxonomy" id="2527984"/>
    <lineage>
        <taxon>Bacteria</taxon>
        <taxon>Pseudomonadati</taxon>
        <taxon>Planctomycetota</taxon>
        <taxon>Planctomycetia</taxon>
        <taxon>Pirellulales</taxon>
        <taxon>Pirellulaceae</taxon>
        <taxon>Bremerella</taxon>
    </lineage>
</organism>
<feature type="transmembrane region" description="Helical" evidence="5">
    <location>
        <begin position="127"/>
        <end position="145"/>
    </location>
</feature>
<evidence type="ECO:0000313" key="8">
    <source>
        <dbReference type="Proteomes" id="UP000318626"/>
    </source>
</evidence>
<dbReference type="NCBIfam" id="TIGR00367">
    <property type="entry name" value="calcium/sodium antiporter"/>
    <property type="match status" value="1"/>
</dbReference>
<dbReference type="Gene3D" id="1.20.1420.30">
    <property type="entry name" value="NCX, central ion-binding region"/>
    <property type="match status" value="2"/>
</dbReference>
<feature type="transmembrane region" description="Helical" evidence="5">
    <location>
        <begin position="239"/>
        <end position="263"/>
    </location>
</feature>
<proteinExistence type="predicted"/>
<dbReference type="Proteomes" id="UP000318626">
    <property type="component" value="Chromosome"/>
</dbReference>
<keyword evidence="4 5" id="KW-0472">Membrane</keyword>
<dbReference type="Pfam" id="PF01699">
    <property type="entry name" value="Na_Ca_ex"/>
    <property type="match status" value="2"/>
</dbReference>
<feature type="domain" description="Sodium/calcium exchanger membrane region" evidence="6">
    <location>
        <begin position="176"/>
        <end position="318"/>
    </location>
</feature>
<feature type="transmembrane region" description="Helical" evidence="5">
    <location>
        <begin position="278"/>
        <end position="296"/>
    </location>
</feature>
<evidence type="ECO:0000256" key="3">
    <source>
        <dbReference type="ARBA" id="ARBA00022989"/>
    </source>
</evidence>
<dbReference type="GO" id="GO:0005262">
    <property type="term" value="F:calcium channel activity"/>
    <property type="evidence" value="ECO:0007669"/>
    <property type="project" value="TreeGrafter"/>
</dbReference>
<evidence type="ECO:0000313" key="7">
    <source>
        <dbReference type="EMBL" id="QDU75170.1"/>
    </source>
</evidence>
<dbReference type="PANTHER" id="PTHR10846">
    <property type="entry name" value="SODIUM/POTASSIUM/CALCIUM EXCHANGER"/>
    <property type="match status" value="1"/>
</dbReference>
<evidence type="ECO:0000256" key="5">
    <source>
        <dbReference type="SAM" id="Phobius"/>
    </source>
</evidence>
<feature type="transmembrane region" description="Helical" evidence="5">
    <location>
        <begin position="30"/>
        <end position="48"/>
    </location>
</feature>
<dbReference type="InterPro" id="IPR004481">
    <property type="entry name" value="K/Na/Ca-exchanger"/>
</dbReference>
<dbReference type="GO" id="GO:0006874">
    <property type="term" value="P:intracellular calcium ion homeostasis"/>
    <property type="evidence" value="ECO:0007669"/>
    <property type="project" value="TreeGrafter"/>
</dbReference>
<comment type="subcellular location">
    <subcellularLocation>
        <location evidence="1">Membrane</location>
        <topology evidence="1">Multi-pass membrane protein</topology>
    </subcellularLocation>
</comment>
<evidence type="ECO:0000259" key="6">
    <source>
        <dbReference type="Pfam" id="PF01699"/>
    </source>
</evidence>
<evidence type="ECO:0000256" key="1">
    <source>
        <dbReference type="ARBA" id="ARBA00004141"/>
    </source>
</evidence>
<dbReference type="InterPro" id="IPR004837">
    <property type="entry name" value="NaCa_Exmemb"/>
</dbReference>
<feature type="transmembrane region" description="Helical" evidence="5">
    <location>
        <begin position="333"/>
        <end position="352"/>
    </location>
</feature>
<feature type="transmembrane region" description="Helical" evidence="5">
    <location>
        <begin position="6"/>
        <end position="23"/>
    </location>
</feature>
<dbReference type="EMBL" id="CP036289">
    <property type="protein sequence ID" value="QDU75170.1"/>
    <property type="molecule type" value="Genomic_DNA"/>
</dbReference>